<gene>
    <name evidence="1" type="ORF">CHLRE_07g316350v5</name>
</gene>
<evidence type="ECO:0000313" key="2">
    <source>
        <dbReference type="Proteomes" id="UP000006906"/>
    </source>
</evidence>
<name>A8I6E2_CHLRE</name>
<dbReference type="GeneID" id="5726355"/>
<dbReference type="OrthoDB" id="547591at2759"/>
<dbReference type="PaxDb" id="3055-EDP07243"/>
<accession>A8I6E2</accession>
<dbReference type="Proteomes" id="UP000006906">
    <property type="component" value="Chromosome 7"/>
</dbReference>
<evidence type="ECO:0000313" key="1">
    <source>
        <dbReference type="EMBL" id="PNW80404.1"/>
    </source>
</evidence>
<protein>
    <submittedName>
        <fullName evidence="1">Uncharacterized protein</fullName>
    </submittedName>
</protein>
<dbReference type="EMBL" id="CM008968">
    <property type="protein sequence ID" value="PNW80404.1"/>
    <property type="molecule type" value="Genomic_DNA"/>
</dbReference>
<dbReference type="RefSeq" id="XP_001700989.1">
    <property type="nucleotide sequence ID" value="XM_001700937.2"/>
</dbReference>
<sequence length="385" mass="40455">MSRVKRRRSEDFLLANVPADLLIITSDSERPIEAHFIVLLPCSKLVRDLPRASSGKTIWDLSKLVLEGQSSPVSSAVVRQWLSHLYSRVDIAQKTPLFPSLSEAAQSLLLFADAVGTSTAVLRSLCDALTSQPGLTLPVVVNGGAGGTADAAAAGGAAGGGGADAAPPPPLPPLQLELVLRGKLYYVLGGEMRVFDVPYASAFQALIAASAFEPYKAALSGAVAAALEGWLYLAGRVGLVALVRLLFDFFQSHLLPGHASMILDSTKAVLSRRVLECMPHELLVEGFVSDRLWGPQLGQADVAIGSQLRLVMRSPHTAACFGLGPGTQLTGDAVRQQDTLQQGANVNVLRLSVGGLTPAQHQQAVLAVMQQLEEEEAGSTAGGSK</sequence>
<proteinExistence type="predicted"/>
<dbReference type="InParanoid" id="A8I6E2"/>
<dbReference type="Gramene" id="PNW80404">
    <property type="protein sequence ID" value="PNW80404"/>
    <property type="gene ID" value="CHLRE_07g316350v5"/>
</dbReference>
<keyword evidence="2" id="KW-1185">Reference proteome</keyword>
<dbReference type="AlphaFoldDB" id="A8I6E2"/>
<dbReference type="HOGENOM" id="CLU_062930_0_0_1"/>
<organism evidence="1 2">
    <name type="scientific">Chlamydomonas reinhardtii</name>
    <name type="common">Chlamydomonas smithii</name>
    <dbReference type="NCBI Taxonomy" id="3055"/>
    <lineage>
        <taxon>Eukaryota</taxon>
        <taxon>Viridiplantae</taxon>
        <taxon>Chlorophyta</taxon>
        <taxon>core chlorophytes</taxon>
        <taxon>Chlorophyceae</taxon>
        <taxon>CS clade</taxon>
        <taxon>Chlamydomonadales</taxon>
        <taxon>Chlamydomonadaceae</taxon>
        <taxon>Chlamydomonas</taxon>
    </lineage>
</organism>
<reference evidence="1 2" key="1">
    <citation type="journal article" date="2007" name="Science">
        <title>The Chlamydomonas genome reveals the evolution of key animal and plant functions.</title>
        <authorList>
            <person name="Merchant S.S."/>
            <person name="Prochnik S.E."/>
            <person name="Vallon O."/>
            <person name="Harris E.H."/>
            <person name="Karpowicz S.J."/>
            <person name="Witman G.B."/>
            <person name="Terry A."/>
            <person name="Salamov A."/>
            <person name="Fritz-Laylin L.K."/>
            <person name="Marechal-Drouard L."/>
            <person name="Marshall W.F."/>
            <person name="Qu L.H."/>
            <person name="Nelson D.R."/>
            <person name="Sanderfoot A.A."/>
            <person name="Spalding M.H."/>
            <person name="Kapitonov V.V."/>
            <person name="Ren Q."/>
            <person name="Ferris P."/>
            <person name="Lindquist E."/>
            <person name="Shapiro H."/>
            <person name="Lucas S.M."/>
            <person name="Grimwood J."/>
            <person name="Schmutz J."/>
            <person name="Cardol P."/>
            <person name="Cerutti H."/>
            <person name="Chanfreau G."/>
            <person name="Chen C.L."/>
            <person name="Cognat V."/>
            <person name="Croft M.T."/>
            <person name="Dent R."/>
            <person name="Dutcher S."/>
            <person name="Fernandez E."/>
            <person name="Fukuzawa H."/>
            <person name="Gonzalez-Ballester D."/>
            <person name="Gonzalez-Halphen D."/>
            <person name="Hallmann A."/>
            <person name="Hanikenne M."/>
            <person name="Hippler M."/>
            <person name="Inwood W."/>
            <person name="Jabbari K."/>
            <person name="Kalanon M."/>
            <person name="Kuras R."/>
            <person name="Lefebvre P.A."/>
            <person name="Lemaire S.D."/>
            <person name="Lobanov A.V."/>
            <person name="Lohr M."/>
            <person name="Manuell A."/>
            <person name="Meier I."/>
            <person name="Mets L."/>
            <person name="Mittag M."/>
            <person name="Mittelmeier T."/>
            <person name="Moroney J.V."/>
            <person name="Moseley J."/>
            <person name="Napoli C."/>
            <person name="Nedelcu A.M."/>
            <person name="Niyogi K."/>
            <person name="Novoselov S.V."/>
            <person name="Paulsen I.T."/>
            <person name="Pazour G."/>
            <person name="Purton S."/>
            <person name="Ral J.P."/>
            <person name="Riano-Pachon D.M."/>
            <person name="Riekhof W."/>
            <person name="Rymarquis L."/>
            <person name="Schroda M."/>
            <person name="Stern D."/>
            <person name="Umen J."/>
            <person name="Willows R."/>
            <person name="Wilson N."/>
            <person name="Zimmer S.L."/>
            <person name="Allmer J."/>
            <person name="Balk J."/>
            <person name="Bisova K."/>
            <person name="Chen C.J."/>
            <person name="Elias M."/>
            <person name="Gendler K."/>
            <person name="Hauser C."/>
            <person name="Lamb M.R."/>
            <person name="Ledford H."/>
            <person name="Long J.C."/>
            <person name="Minagawa J."/>
            <person name="Page M.D."/>
            <person name="Pan J."/>
            <person name="Pootakham W."/>
            <person name="Roje S."/>
            <person name="Rose A."/>
            <person name="Stahlberg E."/>
            <person name="Terauchi A.M."/>
            <person name="Yang P."/>
            <person name="Ball S."/>
            <person name="Bowler C."/>
            <person name="Dieckmann C.L."/>
            <person name="Gladyshev V.N."/>
            <person name="Green P."/>
            <person name="Jorgensen R."/>
            <person name="Mayfield S."/>
            <person name="Mueller-Roeber B."/>
            <person name="Rajamani S."/>
            <person name="Sayre R.T."/>
            <person name="Brokstein P."/>
            <person name="Dubchak I."/>
            <person name="Goodstein D."/>
            <person name="Hornick L."/>
            <person name="Huang Y.W."/>
            <person name="Jhaveri J."/>
            <person name="Luo Y."/>
            <person name="Martinez D."/>
            <person name="Ngau W.C."/>
            <person name="Otillar B."/>
            <person name="Poliakov A."/>
            <person name="Porter A."/>
            <person name="Szajkowski L."/>
            <person name="Werner G."/>
            <person name="Zhou K."/>
            <person name="Grigoriev I.V."/>
            <person name="Rokhsar D.S."/>
            <person name="Grossman A.R."/>
        </authorList>
    </citation>
    <scope>NUCLEOTIDE SEQUENCE [LARGE SCALE GENOMIC DNA]</scope>
    <source>
        <strain evidence="2">CC-503</strain>
    </source>
</reference>
<dbReference type="KEGG" id="cre:CHLRE_07g316350v5"/>